<dbReference type="EMBL" id="CP118606">
    <property type="protein sequence ID" value="WEF20536.1"/>
    <property type="molecule type" value="Genomic_DNA"/>
</dbReference>
<feature type="region of interest" description="Disordered" evidence="2">
    <location>
        <begin position="328"/>
        <end position="354"/>
    </location>
</feature>
<dbReference type="SUPFAM" id="SSF53850">
    <property type="entry name" value="Periplasmic binding protein-like II"/>
    <property type="match status" value="1"/>
</dbReference>
<organism evidence="4 5">
    <name type="scientific">Microbacterium maritypicum</name>
    <name type="common">Microbacterium liquefaciens</name>
    <dbReference type="NCBI Taxonomy" id="33918"/>
    <lineage>
        <taxon>Bacteria</taxon>
        <taxon>Bacillati</taxon>
        <taxon>Actinomycetota</taxon>
        <taxon>Actinomycetes</taxon>
        <taxon>Micrococcales</taxon>
        <taxon>Microbacteriaceae</taxon>
        <taxon>Microbacterium</taxon>
    </lineage>
</organism>
<name>A0AAJ5VA87_MICMQ</name>
<dbReference type="PIRSF" id="PIRSF002825">
    <property type="entry name" value="CfbpA"/>
    <property type="match status" value="1"/>
</dbReference>
<evidence type="ECO:0000313" key="4">
    <source>
        <dbReference type="EMBL" id="WEF20536.1"/>
    </source>
</evidence>
<feature type="signal peptide" evidence="3">
    <location>
        <begin position="1"/>
        <end position="33"/>
    </location>
</feature>
<dbReference type="Gene3D" id="3.40.190.10">
    <property type="entry name" value="Periplasmic binding protein-like II"/>
    <property type="match status" value="2"/>
</dbReference>
<reference evidence="4" key="1">
    <citation type="submission" date="2023-02" db="EMBL/GenBank/DDBJ databases">
        <title>Genome sequence of Microbacterium liquefaciens B1075.</title>
        <authorList>
            <person name="Cao J."/>
            <person name="Li X."/>
        </authorList>
    </citation>
    <scope>NUCLEOTIDE SEQUENCE</scope>
    <source>
        <strain evidence="4">B1075</strain>
    </source>
</reference>
<evidence type="ECO:0000313" key="5">
    <source>
        <dbReference type="Proteomes" id="UP001214756"/>
    </source>
</evidence>
<dbReference type="PANTHER" id="PTHR30006:SF2">
    <property type="entry name" value="ABC TRANSPORTER SUBSTRATE-BINDING PROTEIN"/>
    <property type="match status" value="1"/>
</dbReference>
<dbReference type="InterPro" id="IPR006059">
    <property type="entry name" value="SBP"/>
</dbReference>
<evidence type="ECO:0000256" key="2">
    <source>
        <dbReference type="SAM" id="MobiDB-lite"/>
    </source>
</evidence>
<accession>A0AAJ5VA87</accession>
<dbReference type="PANTHER" id="PTHR30006">
    <property type="entry name" value="THIAMINE-BINDING PERIPLASMIC PROTEIN-RELATED"/>
    <property type="match status" value="1"/>
</dbReference>
<dbReference type="PROSITE" id="PS51257">
    <property type="entry name" value="PROKAR_LIPOPROTEIN"/>
    <property type="match status" value="1"/>
</dbReference>
<dbReference type="InterPro" id="IPR026045">
    <property type="entry name" value="Ferric-bd"/>
</dbReference>
<dbReference type="RefSeq" id="WP_210698178.1">
    <property type="nucleotide sequence ID" value="NZ_CP118606.1"/>
</dbReference>
<dbReference type="Proteomes" id="UP001214756">
    <property type="component" value="Chromosome"/>
</dbReference>
<sequence length="372" mass="40602">MTFFRKTVRTTTALLAVGALTALTACSSSGAAAKPDEPIEVPGASADANEYMNELYDKALEDGKTDIVLYGPSVSAQKSLFEVFTDRFPGIKMVQQDQPDAQSITKIEAEAQSGSKIADIYDGGESPQVAAEPGICTAADVRTAPEGFEIPGDFDGRLTYYAMRYFVFVYNTDMVKESEAPKNWDDLLDPKWKGKISMGDPTVPGGIRYILTSLMVPESADTWGEEYIEKLAAQDVQFAQSEPNVPADVASGRFPVGVAVYQGFYEDVKDKGGPIAATFPLDDGGNFMSRTGMCIIEDSPNPDAAQLYINWLYSPEGQQALAEKNRSYGWTPEAPGPEGTPPLDQLERVPFANSDPEFNQPYFDFISEQFKK</sequence>
<dbReference type="AlphaFoldDB" id="A0AAJ5VA87"/>
<protein>
    <submittedName>
        <fullName evidence="4">Extracellular solute-binding protein</fullName>
    </submittedName>
</protein>
<dbReference type="Pfam" id="PF13416">
    <property type="entry name" value="SBP_bac_8"/>
    <property type="match status" value="1"/>
</dbReference>
<feature type="chain" id="PRO_5042511103" evidence="3">
    <location>
        <begin position="34"/>
        <end position="372"/>
    </location>
</feature>
<evidence type="ECO:0000256" key="1">
    <source>
        <dbReference type="ARBA" id="ARBA00022729"/>
    </source>
</evidence>
<evidence type="ECO:0000256" key="3">
    <source>
        <dbReference type="SAM" id="SignalP"/>
    </source>
</evidence>
<gene>
    <name evidence="4" type="ORF">PWF71_14770</name>
</gene>
<proteinExistence type="predicted"/>
<keyword evidence="1 3" id="KW-0732">Signal</keyword>